<evidence type="ECO:0000256" key="2">
    <source>
        <dbReference type="ARBA" id="ARBA00010211"/>
    </source>
</evidence>
<dbReference type="InterPro" id="IPR051121">
    <property type="entry name" value="FAH"/>
</dbReference>
<dbReference type="Pfam" id="PF01557">
    <property type="entry name" value="FAA_hydrolase"/>
    <property type="match status" value="1"/>
</dbReference>
<evidence type="ECO:0000313" key="6">
    <source>
        <dbReference type="EMBL" id="OZI66192.1"/>
    </source>
</evidence>
<dbReference type="GO" id="GO:0046872">
    <property type="term" value="F:metal ion binding"/>
    <property type="evidence" value="ECO:0007669"/>
    <property type="project" value="UniProtKB-KW"/>
</dbReference>
<reference evidence="7" key="1">
    <citation type="submission" date="2017-05" db="EMBL/GenBank/DDBJ databases">
        <title>Complete and WGS of Bordetella genogroups.</title>
        <authorList>
            <person name="Spilker T."/>
            <person name="Lipuma J."/>
        </authorList>
    </citation>
    <scope>NUCLEOTIDE SEQUENCE [LARGE SCALE GENOMIC DNA]</scope>
    <source>
        <strain evidence="7">AU8856</strain>
    </source>
</reference>
<accession>A0A261UXV6</accession>
<keyword evidence="3" id="KW-0479">Metal-binding</keyword>
<feature type="domain" description="Rv2993c-like N-terminal" evidence="5">
    <location>
        <begin position="1"/>
        <end position="48"/>
    </location>
</feature>
<dbReference type="PANTHER" id="PTHR42796:SF4">
    <property type="entry name" value="FUMARYLACETOACETATE HYDROLASE DOMAIN-CONTAINING PROTEIN 2A"/>
    <property type="match status" value="1"/>
</dbReference>
<protein>
    <submittedName>
        <fullName evidence="6">2-keto-4-pentenoate hydratase</fullName>
    </submittedName>
</protein>
<evidence type="ECO:0000259" key="5">
    <source>
        <dbReference type="Pfam" id="PF10370"/>
    </source>
</evidence>
<dbReference type="OrthoDB" id="9805307at2"/>
<dbReference type="EMBL" id="NEVS01000001">
    <property type="protein sequence ID" value="OZI66192.1"/>
    <property type="molecule type" value="Genomic_DNA"/>
</dbReference>
<dbReference type="InterPro" id="IPR036663">
    <property type="entry name" value="Fumarylacetoacetase_C_sf"/>
</dbReference>
<evidence type="ECO:0000256" key="3">
    <source>
        <dbReference type="ARBA" id="ARBA00022723"/>
    </source>
</evidence>
<evidence type="ECO:0000313" key="7">
    <source>
        <dbReference type="Proteomes" id="UP000215767"/>
    </source>
</evidence>
<keyword evidence="7" id="KW-1185">Reference proteome</keyword>
<evidence type="ECO:0000256" key="1">
    <source>
        <dbReference type="ARBA" id="ARBA00001946"/>
    </source>
</evidence>
<dbReference type="PANTHER" id="PTHR42796">
    <property type="entry name" value="FUMARYLACETOACETATE HYDROLASE DOMAIN-CONTAINING PROTEIN 2A-RELATED"/>
    <property type="match status" value="1"/>
</dbReference>
<dbReference type="InterPro" id="IPR018833">
    <property type="entry name" value="Rv2993c-like_N"/>
</dbReference>
<proteinExistence type="inferred from homology"/>
<dbReference type="Pfam" id="PF10370">
    <property type="entry name" value="Rv2993c-like_N"/>
    <property type="match status" value="1"/>
</dbReference>
<dbReference type="GO" id="GO:0003824">
    <property type="term" value="F:catalytic activity"/>
    <property type="evidence" value="ECO:0007669"/>
    <property type="project" value="InterPro"/>
</dbReference>
<comment type="caution">
    <text evidence="6">The sequence shown here is derived from an EMBL/GenBank/DDBJ whole genome shotgun (WGS) entry which is preliminary data.</text>
</comment>
<comment type="cofactor">
    <cofactor evidence="1">
        <name>Mg(2+)</name>
        <dbReference type="ChEBI" id="CHEBI:18420"/>
    </cofactor>
</comment>
<name>A0A261UXV6_9BORD</name>
<evidence type="ECO:0000259" key="4">
    <source>
        <dbReference type="Pfam" id="PF01557"/>
    </source>
</evidence>
<sequence>MKWLRYTQAGRTGYGILEDDRIVAVRGDPFQGYEKTGDIVRLADVRVEVPVIPPTFYCVGLNYVTHIGTEGLKIPTQPDVGYRANNALVAHGQDVIMPADAGKVHYEGELVVVIGKKAHNVSEAQARECVLGYTIGNDVSERVWQASDRTFWRAKNSDTFKPMGPWIETAADVDAMETVVSVNGEESTRFRTNDMLFGIDRFISTMSRYLTLYPGDILWMGTDGHSPDLRDGDVVDISITGLGTLTNRFVRGN</sequence>
<dbReference type="Proteomes" id="UP000215767">
    <property type="component" value="Unassembled WGS sequence"/>
</dbReference>
<organism evidence="6 7">
    <name type="scientific">Bordetella genomosp. 11</name>
    <dbReference type="NCBI Taxonomy" id="1416808"/>
    <lineage>
        <taxon>Bacteria</taxon>
        <taxon>Pseudomonadati</taxon>
        <taxon>Pseudomonadota</taxon>
        <taxon>Betaproteobacteria</taxon>
        <taxon>Burkholderiales</taxon>
        <taxon>Alcaligenaceae</taxon>
        <taxon>Bordetella</taxon>
    </lineage>
</organism>
<gene>
    <name evidence="6" type="ORF">CAL28_00075</name>
</gene>
<dbReference type="GO" id="GO:0044281">
    <property type="term" value="P:small molecule metabolic process"/>
    <property type="evidence" value="ECO:0007669"/>
    <property type="project" value="UniProtKB-ARBA"/>
</dbReference>
<dbReference type="InterPro" id="IPR011234">
    <property type="entry name" value="Fumarylacetoacetase-like_C"/>
</dbReference>
<dbReference type="Gene3D" id="3.90.850.10">
    <property type="entry name" value="Fumarylacetoacetase-like, C-terminal domain"/>
    <property type="match status" value="1"/>
</dbReference>
<dbReference type="RefSeq" id="WP_094839406.1">
    <property type="nucleotide sequence ID" value="NZ_NEVS01000001.1"/>
</dbReference>
<feature type="domain" description="Fumarylacetoacetase-like C-terminal" evidence="4">
    <location>
        <begin position="56"/>
        <end position="249"/>
    </location>
</feature>
<dbReference type="SUPFAM" id="SSF56529">
    <property type="entry name" value="FAH"/>
    <property type="match status" value="1"/>
</dbReference>
<dbReference type="AlphaFoldDB" id="A0A261UXV6"/>
<comment type="similarity">
    <text evidence="2">Belongs to the FAH family.</text>
</comment>